<dbReference type="SUPFAM" id="SSF53955">
    <property type="entry name" value="Lysozyme-like"/>
    <property type="match status" value="1"/>
</dbReference>
<dbReference type="GO" id="GO:0008360">
    <property type="term" value="P:regulation of cell shape"/>
    <property type="evidence" value="ECO:0007669"/>
    <property type="project" value="UniProtKB-KW"/>
</dbReference>
<feature type="compositionally biased region" description="Low complexity" evidence="14">
    <location>
        <begin position="721"/>
        <end position="730"/>
    </location>
</feature>
<evidence type="ECO:0000256" key="11">
    <source>
        <dbReference type="ARBA" id="ARBA00023316"/>
    </source>
</evidence>
<feature type="domain" description="Penicillin-binding protein transpeptidase" evidence="16">
    <location>
        <begin position="357"/>
        <end position="608"/>
    </location>
</feature>
<evidence type="ECO:0000259" key="17">
    <source>
        <dbReference type="Pfam" id="PF00912"/>
    </source>
</evidence>
<dbReference type="GO" id="GO:0030288">
    <property type="term" value="C:outer membrane-bounded periplasmic space"/>
    <property type="evidence" value="ECO:0007669"/>
    <property type="project" value="TreeGrafter"/>
</dbReference>
<dbReference type="PANTHER" id="PTHR32282">
    <property type="entry name" value="BINDING PROTEIN TRANSPEPTIDASE, PUTATIVE-RELATED"/>
    <property type="match status" value="1"/>
</dbReference>
<feature type="domain" description="Glycosyl transferase family 51" evidence="17">
    <location>
        <begin position="85"/>
        <end position="257"/>
    </location>
</feature>
<reference evidence="18" key="1">
    <citation type="submission" date="2023-01" db="EMBL/GenBank/DDBJ databases">
        <title>The diversity of Class Acidimicrobiia in South China Sea sediment environments and the proposal of Iamia marina sp. nov., a novel species of the genus Iamia.</title>
        <authorList>
            <person name="He Y."/>
            <person name="Tian X."/>
        </authorList>
    </citation>
    <scope>NUCLEOTIDE SEQUENCE</scope>
    <source>
        <strain evidence="18">DSM 19957</strain>
    </source>
</reference>
<evidence type="ECO:0000256" key="12">
    <source>
        <dbReference type="ARBA" id="ARBA00034000"/>
    </source>
</evidence>
<comment type="similarity">
    <text evidence="1">In the C-terminal section; belongs to the transpeptidase family.</text>
</comment>
<keyword evidence="7" id="KW-0378">Hydrolase</keyword>
<keyword evidence="11" id="KW-0961">Cell wall biogenesis/degradation</keyword>
<evidence type="ECO:0000256" key="7">
    <source>
        <dbReference type="ARBA" id="ARBA00022801"/>
    </source>
</evidence>
<evidence type="ECO:0000256" key="2">
    <source>
        <dbReference type="ARBA" id="ARBA00007739"/>
    </source>
</evidence>
<dbReference type="InterPro" id="IPR001264">
    <property type="entry name" value="Glyco_trans_51"/>
</dbReference>
<sequence>MRTRPIPAHNLKTTRSGDVRRRNILWRWRRLFYLVGLVMVTGVAGAGFVVSRIELPTAPPPEDQTTFICTAEVAPGACNEETAAASLHGEEDRVNVSLDEVPQVAINAVIAAEDRDFFEHGGVDPVGITRAALSDIRGSSASRQGGSTITQQYVKNVYLTNERTLTRKIREAVMAIKLEQEVPKEQILENYLNTIYFGRGSYGIGAASQAYFDKDVSELSLPEAALLAGLIRSPQRAEPYRYPEEAKRRRLTVLDAMLEEGMITQAEHDLSDEWPFDVYHDLALWTPSTGVDVSPSVSIFGGDYFLDYVRQEVTDRYGSDAVFGGGLRIYTTLDRGLQQDAYESVTEVLDQPGDPAGSLVAIDENGEVKAMMGGRNFAEDPLNLAVRGSGGDGRQAGSTFKPFALAQAAHEGISLESLIPTPSTKVFPGADNGDDWDVRGGCCGGTGTLVDATANSSNTAYAQLMLDLGPEAVAQMAEDLGVRAELGEAVNPSLVLGTANVSVLDMTSAYSTFASLGTHVEPRVVTRVERADGSLVEEFEAERTPVLSTEEAAGVTYALQQVIERGTGKAASIGRPAAGKTGTTQENRDAWFAGYTPRLTSAVWMGYIDNRPMDDVRGGLVQGGDLPSQIWSTFMARALEGEPPEEFVAPGDLGEGFPLDPVLGIGSSSGAPAPTPSPGAGTTGFEGTGTGTTDAGGTTDDGASAGAGTTEAAAGGGADGPAGPDGIPGTADDDGGTQPGPDGIYGTADDIVPDG</sequence>
<dbReference type="Pfam" id="PF00905">
    <property type="entry name" value="Transpeptidase"/>
    <property type="match status" value="1"/>
</dbReference>
<dbReference type="InterPro" id="IPR001460">
    <property type="entry name" value="PCN-bd_Tpept"/>
</dbReference>
<dbReference type="PANTHER" id="PTHR32282:SF33">
    <property type="entry name" value="PEPTIDOGLYCAN GLYCOSYLTRANSFERASE"/>
    <property type="match status" value="1"/>
</dbReference>
<dbReference type="SUPFAM" id="SSF56601">
    <property type="entry name" value="beta-lactamase/transpeptidase-like"/>
    <property type="match status" value="1"/>
</dbReference>
<keyword evidence="4" id="KW-0645">Protease</keyword>
<evidence type="ECO:0000256" key="10">
    <source>
        <dbReference type="ARBA" id="ARBA00023268"/>
    </source>
</evidence>
<organism evidence="18 19">
    <name type="scientific">Iamia majanohamensis</name>
    <dbReference type="NCBI Taxonomy" id="467976"/>
    <lineage>
        <taxon>Bacteria</taxon>
        <taxon>Bacillati</taxon>
        <taxon>Actinomycetota</taxon>
        <taxon>Acidimicrobiia</taxon>
        <taxon>Acidimicrobiales</taxon>
        <taxon>Iamiaceae</taxon>
        <taxon>Iamia</taxon>
    </lineage>
</organism>
<feature type="transmembrane region" description="Helical" evidence="15">
    <location>
        <begin position="31"/>
        <end position="50"/>
    </location>
</feature>
<keyword evidence="9" id="KW-0573">Peptidoglycan synthesis</keyword>
<proteinExistence type="inferred from homology"/>
<evidence type="ECO:0000313" key="18">
    <source>
        <dbReference type="EMBL" id="WCO67080.1"/>
    </source>
</evidence>
<dbReference type="InterPro" id="IPR012338">
    <property type="entry name" value="Beta-lactam/transpept-like"/>
</dbReference>
<evidence type="ECO:0000256" key="8">
    <source>
        <dbReference type="ARBA" id="ARBA00022960"/>
    </source>
</evidence>
<keyword evidence="19" id="KW-1185">Reference proteome</keyword>
<evidence type="ECO:0000313" key="19">
    <source>
        <dbReference type="Proteomes" id="UP001216390"/>
    </source>
</evidence>
<evidence type="ECO:0000256" key="1">
    <source>
        <dbReference type="ARBA" id="ARBA00007090"/>
    </source>
</evidence>
<feature type="compositionally biased region" description="Low complexity" evidence="14">
    <location>
        <begin position="666"/>
        <end position="680"/>
    </location>
</feature>
<comment type="catalytic activity">
    <reaction evidence="13">
        <text>[GlcNAc-(1-&gt;4)-Mur2Ac(oyl-L-Ala-gamma-D-Glu-L-Lys-D-Ala-D-Ala)](n)-di-trans,octa-cis-undecaprenyl diphosphate + beta-D-GlcNAc-(1-&gt;4)-Mur2Ac(oyl-L-Ala-gamma-D-Glu-L-Lys-D-Ala-D-Ala)-di-trans,octa-cis-undecaprenyl diphosphate = [GlcNAc-(1-&gt;4)-Mur2Ac(oyl-L-Ala-gamma-D-Glu-L-Lys-D-Ala-D-Ala)](n+1)-di-trans,octa-cis-undecaprenyl diphosphate + di-trans,octa-cis-undecaprenyl diphosphate + H(+)</text>
        <dbReference type="Rhea" id="RHEA:23708"/>
        <dbReference type="Rhea" id="RHEA-COMP:9602"/>
        <dbReference type="Rhea" id="RHEA-COMP:9603"/>
        <dbReference type="ChEBI" id="CHEBI:15378"/>
        <dbReference type="ChEBI" id="CHEBI:58405"/>
        <dbReference type="ChEBI" id="CHEBI:60033"/>
        <dbReference type="ChEBI" id="CHEBI:78435"/>
        <dbReference type="EC" id="2.4.99.28"/>
    </reaction>
</comment>
<evidence type="ECO:0000256" key="3">
    <source>
        <dbReference type="ARBA" id="ARBA00022645"/>
    </source>
</evidence>
<keyword evidence="15" id="KW-1133">Transmembrane helix</keyword>
<feature type="region of interest" description="Disordered" evidence="14">
    <location>
        <begin position="663"/>
        <end position="755"/>
    </location>
</feature>
<dbReference type="AlphaFoldDB" id="A0AAE9Y5S5"/>
<dbReference type="Pfam" id="PF00912">
    <property type="entry name" value="Transgly"/>
    <property type="match status" value="1"/>
</dbReference>
<protein>
    <submittedName>
        <fullName evidence="18">Transglycosylase domain-containing protein</fullName>
    </submittedName>
</protein>
<name>A0AAE9Y5S5_9ACTN</name>
<dbReference type="InterPro" id="IPR036950">
    <property type="entry name" value="PBP_transglycosylase"/>
</dbReference>
<accession>A0AAE9Y5S5</accession>
<keyword evidence="6" id="KW-0808">Transferase</keyword>
<comment type="catalytic activity">
    <reaction evidence="12">
        <text>Preferential cleavage: (Ac)2-L-Lys-D-Ala-|-D-Ala. Also transpeptidation of peptidyl-alanyl moieties that are N-acyl substituents of D-alanine.</text>
        <dbReference type="EC" id="3.4.16.4"/>
    </reaction>
</comment>
<dbReference type="GO" id="GO:0008658">
    <property type="term" value="F:penicillin binding"/>
    <property type="evidence" value="ECO:0007669"/>
    <property type="project" value="InterPro"/>
</dbReference>
<dbReference type="GO" id="GO:0006508">
    <property type="term" value="P:proteolysis"/>
    <property type="evidence" value="ECO:0007669"/>
    <property type="project" value="UniProtKB-KW"/>
</dbReference>
<evidence type="ECO:0000256" key="14">
    <source>
        <dbReference type="SAM" id="MobiDB-lite"/>
    </source>
</evidence>
<dbReference type="EMBL" id="CP116942">
    <property type="protein sequence ID" value="WCO67080.1"/>
    <property type="molecule type" value="Genomic_DNA"/>
</dbReference>
<gene>
    <name evidence="18" type="ORF">PO878_21565</name>
</gene>
<evidence type="ECO:0000256" key="6">
    <source>
        <dbReference type="ARBA" id="ARBA00022679"/>
    </source>
</evidence>
<evidence type="ECO:0000256" key="13">
    <source>
        <dbReference type="ARBA" id="ARBA00049902"/>
    </source>
</evidence>
<dbReference type="InterPro" id="IPR023346">
    <property type="entry name" value="Lysozyme-like_dom_sf"/>
</dbReference>
<feature type="compositionally biased region" description="Low complexity" evidence="14">
    <location>
        <begin position="691"/>
        <end position="713"/>
    </location>
</feature>
<evidence type="ECO:0000259" key="16">
    <source>
        <dbReference type="Pfam" id="PF00905"/>
    </source>
</evidence>
<dbReference type="Gene3D" id="1.10.3810.10">
    <property type="entry name" value="Biosynthetic peptidoglycan transglycosylase-like"/>
    <property type="match status" value="1"/>
</dbReference>
<keyword evidence="15" id="KW-0472">Membrane</keyword>
<dbReference type="InterPro" id="IPR050396">
    <property type="entry name" value="Glycosyltr_51/Transpeptidase"/>
</dbReference>
<evidence type="ECO:0000256" key="5">
    <source>
        <dbReference type="ARBA" id="ARBA00022676"/>
    </source>
</evidence>
<keyword evidence="8" id="KW-0133">Cell shape</keyword>
<dbReference type="RefSeq" id="WP_272736602.1">
    <property type="nucleotide sequence ID" value="NZ_CP116942.1"/>
</dbReference>
<dbReference type="Proteomes" id="UP001216390">
    <property type="component" value="Chromosome"/>
</dbReference>
<evidence type="ECO:0000256" key="9">
    <source>
        <dbReference type="ARBA" id="ARBA00022984"/>
    </source>
</evidence>
<keyword evidence="10" id="KW-0511">Multifunctional enzyme</keyword>
<keyword evidence="5" id="KW-0328">Glycosyltransferase</keyword>
<dbReference type="GO" id="GO:0008955">
    <property type="term" value="F:peptidoglycan glycosyltransferase activity"/>
    <property type="evidence" value="ECO:0007669"/>
    <property type="project" value="UniProtKB-EC"/>
</dbReference>
<dbReference type="Gene3D" id="3.40.710.10">
    <property type="entry name" value="DD-peptidase/beta-lactamase superfamily"/>
    <property type="match status" value="1"/>
</dbReference>
<dbReference type="FunFam" id="1.10.3810.10:FF:000001">
    <property type="entry name" value="Penicillin-binding protein 1A"/>
    <property type="match status" value="1"/>
</dbReference>
<dbReference type="GO" id="GO:0009252">
    <property type="term" value="P:peptidoglycan biosynthetic process"/>
    <property type="evidence" value="ECO:0007669"/>
    <property type="project" value="UniProtKB-KW"/>
</dbReference>
<comment type="similarity">
    <text evidence="2">In the N-terminal section; belongs to the glycosyltransferase 51 family.</text>
</comment>
<dbReference type="KEGG" id="ima:PO878_21565"/>
<evidence type="ECO:0000256" key="15">
    <source>
        <dbReference type="SAM" id="Phobius"/>
    </source>
</evidence>
<evidence type="ECO:0000256" key="4">
    <source>
        <dbReference type="ARBA" id="ARBA00022670"/>
    </source>
</evidence>
<dbReference type="GO" id="GO:0071555">
    <property type="term" value="P:cell wall organization"/>
    <property type="evidence" value="ECO:0007669"/>
    <property type="project" value="UniProtKB-KW"/>
</dbReference>
<keyword evidence="15" id="KW-0812">Transmembrane</keyword>
<keyword evidence="3" id="KW-0121">Carboxypeptidase</keyword>
<feature type="compositionally biased region" description="Gly residues" evidence="14">
    <location>
        <begin position="681"/>
        <end position="690"/>
    </location>
</feature>
<dbReference type="GO" id="GO:0009002">
    <property type="term" value="F:serine-type D-Ala-D-Ala carboxypeptidase activity"/>
    <property type="evidence" value="ECO:0007669"/>
    <property type="project" value="UniProtKB-EC"/>
</dbReference>